<reference evidence="3" key="1">
    <citation type="submission" date="2024-07" db="EMBL/GenBank/DDBJ databases">
        <authorList>
            <person name="Yu S.T."/>
        </authorList>
    </citation>
    <scope>NUCLEOTIDE SEQUENCE</scope>
    <source>
        <strain evidence="3">R28</strain>
    </source>
</reference>
<evidence type="ECO:0000259" key="2">
    <source>
        <dbReference type="SMART" id="SM00382"/>
    </source>
</evidence>
<dbReference type="Pfam" id="PF07728">
    <property type="entry name" value="AAA_5"/>
    <property type="match status" value="1"/>
</dbReference>
<feature type="compositionally biased region" description="Basic and acidic residues" evidence="1">
    <location>
        <begin position="7"/>
        <end position="23"/>
    </location>
</feature>
<organism evidence="3">
    <name type="scientific">Streptomyces sp. R28</name>
    <dbReference type="NCBI Taxonomy" id="3238628"/>
    <lineage>
        <taxon>Bacteria</taxon>
        <taxon>Bacillati</taxon>
        <taxon>Actinomycetota</taxon>
        <taxon>Actinomycetes</taxon>
        <taxon>Kitasatosporales</taxon>
        <taxon>Streptomycetaceae</taxon>
        <taxon>Streptomyces</taxon>
    </lineage>
</organism>
<gene>
    <name evidence="3" type="ORF">AB5J49_37835</name>
</gene>
<dbReference type="InterPro" id="IPR011704">
    <property type="entry name" value="ATPase_dyneun-rel_AAA"/>
</dbReference>
<feature type="domain" description="AAA+ ATPase" evidence="2">
    <location>
        <begin position="43"/>
        <end position="236"/>
    </location>
</feature>
<name>A0AB39QAT7_9ACTN</name>
<dbReference type="InterPro" id="IPR003593">
    <property type="entry name" value="AAA+_ATPase"/>
</dbReference>
<accession>A0AB39QAT7</accession>
<evidence type="ECO:0000256" key="1">
    <source>
        <dbReference type="SAM" id="MobiDB-lite"/>
    </source>
</evidence>
<feature type="region of interest" description="Disordered" evidence="1">
    <location>
        <begin position="1"/>
        <end position="23"/>
    </location>
</feature>
<proteinExistence type="predicted"/>
<sequence length="328" mass="36731">MSGNDTVPKRRPDPDREAPDRRDGRVYIMQDDLDLAVDVALAANRPLLLRGEPGSGKSSVAAYVARKRKWRYYEQVVTCRTEGKDLLWTYDHVRRIGDAQALPAGGQLDNARYVLPGPLWWAFDPVSAGRAARRGKGAQSHPWAAANQGRAHHSAVILIDEIDKADPDMPNSLLVPLGSHRFTVTETGSRVARNRVPKSCGGSEQGQLLIIITTNEERELPQAFLRRCVVHTLRAPKPHRLVMIAEAHFLDEYGEFTDAERELATQLAHTVDARRPEARDKGLRPPSTAEYLDALRACHELDITPDDDRWEAVQDLTLLKPQQWGDPQ</sequence>
<dbReference type="SUPFAM" id="SSF52540">
    <property type="entry name" value="P-loop containing nucleoside triphosphate hydrolases"/>
    <property type="match status" value="1"/>
</dbReference>
<dbReference type="InterPro" id="IPR027417">
    <property type="entry name" value="P-loop_NTPase"/>
</dbReference>
<dbReference type="SMART" id="SM00382">
    <property type="entry name" value="AAA"/>
    <property type="match status" value="1"/>
</dbReference>
<dbReference type="GO" id="GO:0016887">
    <property type="term" value="F:ATP hydrolysis activity"/>
    <property type="evidence" value="ECO:0007669"/>
    <property type="project" value="InterPro"/>
</dbReference>
<dbReference type="EMBL" id="CP163439">
    <property type="protein sequence ID" value="XDQ38660.1"/>
    <property type="molecule type" value="Genomic_DNA"/>
</dbReference>
<dbReference type="GO" id="GO:0005524">
    <property type="term" value="F:ATP binding"/>
    <property type="evidence" value="ECO:0007669"/>
    <property type="project" value="InterPro"/>
</dbReference>
<evidence type="ECO:0000313" key="3">
    <source>
        <dbReference type="EMBL" id="XDQ38660.1"/>
    </source>
</evidence>
<dbReference type="Gene3D" id="3.40.50.300">
    <property type="entry name" value="P-loop containing nucleotide triphosphate hydrolases"/>
    <property type="match status" value="1"/>
</dbReference>
<dbReference type="RefSeq" id="WP_369173360.1">
    <property type="nucleotide sequence ID" value="NZ_CP163439.1"/>
</dbReference>
<dbReference type="AlphaFoldDB" id="A0AB39QAT7"/>
<protein>
    <submittedName>
        <fullName evidence="3">AAA family ATPase</fullName>
    </submittedName>
</protein>